<dbReference type="RefSeq" id="WP_055580791.1">
    <property type="nucleotide sequence ID" value="NZ_LKTM01000355.1"/>
</dbReference>
<dbReference type="OrthoDB" id="3831049at2"/>
<evidence type="ECO:0000256" key="1">
    <source>
        <dbReference type="SAM" id="MobiDB-lite"/>
    </source>
</evidence>
<dbReference type="Proteomes" id="UP000051677">
    <property type="component" value="Unassembled WGS sequence"/>
</dbReference>
<feature type="compositionally biased region" description="Basic and acidic residues" evidence="1">
    <location>
        <begin position="47"/>
        <end position="64"/>
    </location>
</feature>
<gene>
    <name evidence="2" type="ORF">AO501_09500</name>
</gene>
<comment type="caution">
    <text evidence="2">The sequence shown here is derived from an EMBL/GenBank/DDBJ whole genome shotgun (WGS) entry which is preliminary data.</text>
</comment>
<proteinExistence type="predicted"/>
<feature type="compositionally biased region" description="Polar residues" evidence="1">
    <location>
        <begin position="1"/>
        <end position="12"/>
    </location>
</feature>
<reference evidence="2 3" key="1">
    <citation type="submission" date="2015-10" db="EMBL/GenBank/DDBJ databases">
        <title>Mycobacterium gordonae draft genome assembly.</title>
        <authorList>
            <person name="Ustinova V."/>
            <person name="Smirnova T."/>
            <person name="Blagodatskikh K."/>
            <person name="Varlamov D."/>
            <person name="Larionova E."/>
            <person name="Chernousova L."/>
        </authorList>
    </citation>
    <scope>NUCLEOTIDE SEQUENCE [LARGE SCALE GENOMIC DNA]</scope>
    <source>
        <strain evidence="2 3">CTRI 14-8773</strain>
    </source>
</reference>
<evidence type="ECO:0000313" key="2">
    <source>
        <dbReference type="EMBL" id="KQH76239.1"/>
    </source>
</evidence>
<accession>A0A0Q2M8N2</accession>
<dbReference type="EMBL" id="LKTM01000355">
    <property type="protein sequence ID" value="KQH76239.1"/>
    <property type="molecule type" value="Genomic_DNA"/>
</dbReference>
<feature type="region of interest" description="Disordered" evidence="1">
    <location>
        <begin position="1"/>
        <end position="72"/>
    </location>
</feature>
<dbReference type="AlphaFoldDB" id="A0A0Q2M8N2"/>
<protein>
    <submittedName>
        <fullName evidence="2">Uncharacterized protein</fullName>
    </submittedName>
</protein>
<organism evidence="2 3">
    <name type="scientific">Mycobacterium gordonae</name>
    <dbReference type="NCBI Taxonomy" id="1778"/>
    <lineage>
        <taxon>Bacteria</taxon>
        <taxon>Bacillati</taxon>
        <taxon>Actinomycetota</taxon>
        <taxon>Actinomycetes</taxon>
        <taxon>Mycobacteriales</taxon>
        <taxon>Mycobacteriaceae</taxon>
        <taxon>Mycobacterium</taxon>
    </lineage>
</organism>
<sequence length="155" mass="17095">MTEQQQETTPDVQTEDWEPTQADYDAAAAEIESETGHGGAQSDEQEPDHFPRSYVEELRQENGKYRQRAQAGEAYAQRLHTELVRATGRLADPTDLPYDVEHLEDAAKLSNALDDLLTRKPHLANRRPFGDIGQGAVSGGGANVDLAALLRQQAQ</sequence>
<evidence type="ECO:0000313" key="3">
    <source>
        <dbReference type="Proteomes" id="UP000051677"/>
    </source>
</evidence>
<name>A0A0Q2M8N2_MYCGO</name>